<dbReference type="Proteomes" id="UP000295021">
    <property type="component" value="Unassembled WGS sequence"/>
</dbReference>
<dbReference type="AlphaFoldDB" id="A0AAX2QTD9"/>
<evidence type="ECO:0000313" key="1">
    <source>
        <dbReference type="EMBL" id="TCU28438.1"/>
    </source>
</evidence>
<accession>A0AAX2QTD9</accession>
<proteinExistence type="predicted"/>
<evidence type="ECO:0000313" key="2">
    <source>
        <dbReference type="Proteomes" id="UP000295021"/>
    </source>
</evidence>
<organism evidence="1 2">
    <name type="scientific">Rhizobium laguerreae</name>
    <dbReference type="NCBI Taxonomy" id="1076926"/>
    <lineage>
        <taxon>Bacteria</taxon>
        <taxon>Pseudomonadati</taxon>
        <taxon>Pseudomonadota</taxon>
        <taxon>Alphaproteobacteria</taxon>
        <taxon>Hyphomicrobiales</taxon>
        <taxon>Rhizobiaceae</taxon>
        <taxon>Rhizobium/Agrobacterium group</taxon>
        <taxon>Rhizobium</taxon>
    </lineage>
</organism>
<name>A0AAX2QTD9_9HYPH</name>
<reference evidence="1 2" key="1">
    <citation type="submission" date="2019-03" db="EMBL/GenBank/DDBJ databases">
        <title>Genomic Encyclopedia of Type Strains, Phase IV (KMG-V): Genome sequencing to study the core and pangenomes of soil and plant-associated prokaryotes.</title>
        <authorList>
            <person name="Whitman W."/>
        </authorList>
    </citation>
    <scope>NUCLEOTIDE SEQUENCE [LARGE SCALE GENOMIC DNA]</scope>
    <source>
        <strain evidence="1 2">FB403</strain>
    </source>
</reference>
<dbReference type="EMBL" id="SMBI01000002">
    <property type="protein sequence ID" value="TCU28438.1"/>
    <property type="molecule type" value="Genomic_DNA"/>
</dbReference>
<sequence length="81" mass="9012">MRPSPWARENDFLLRVIHGADAPWLDSCDKHRNDGDWGGVSPNFLLTSHGGAIGLPAPLCSTRHLRLYTLTDTTQFTPSPR</sequence>
<gene>
    <name evidence="1" type="ORF">EV131_102270</name>
</gene>
<comment type="caution">
    <text evidence="1">The sequence shown here is derived from an EMBL/GenBank/DDBJ whole genome shotgun (WGS) entry which is preliminary data.</text>
</comment>
<protein>
    <submittedName>
        <fullName evidence="1">Uncharacterized protein</fullName>
    </submittedName>
</protein>